<accession>A0AB39SI86</accession>
<dbReference type="RefSeq" id="WP_369262142.1">
    <property type="nucleotide sequence ID" value="NZ_CP163440.1"/>
</dbReference>
<organism evidence="1">
    <name type="scientific">Streptomyces sp. R35</name>
    <dbReference type="NCBI Taxonomy" id="3238630"/>
    <lineage>
        <taxon>Bacteria</taxon>
        <taxon>Bacillati</taxon>
        <taxon>Actinomycetota</taxon>
        <taxon>Actinomycetes</taxon>
        <taxon>Kitasatosporales</taxon>
        <taxon>Streptomycetaceae</taxon>
        <taxon>Streptomyces</taxon>
    </lineage>
</organism>
<protein>
    <submittedName>
        <fullName evidence="1">Uncharacterized protein</fullName>
    </submittedName>
</protein>
<name>A0AB39SI86_9ACTN</name>
<proteinExistence type="predicted"/>
<evidence type="ECO:0000313" key="1">
    <source>
        <dbReference type="EMBL" id="XDQ65435.1"/>
    </source>
</evidence>
<gene>
    <name evidence="1" type="ORF">AB5J50_33910</name>
</gene>
<dbReference type="AlphaFoldDB" id="A0AB39SI86"/>
<sequence>MTSVGLLLCRAHEKGSLRAVELASSVGYGEGSQLIVAGRLLNKSSAALK</sequence>
<dbReference type="EMBL" id="CP163440">
    <property type="protein sequence ID" value="XDQ65435.1"/>
    <property type="molecule type" value="Genomic_DNA"/>
</dbReference>
<reference evidence="1" key="1">
    <citation type="submission" date="2024-07" db="EMBL/GenBank/DDBJ databases">
        <authorList>
            <person name="Yu S.T."/>
        </authorList>
    </citation>
    <scope>NUCLEOTIDE SEQUENCE</scope>
    <source>
        <strain evidence="1">R35</strain>
    </source>
</reference>